<dbReference type="Gene3D" id="2.10.60.10">
    <property type="entry name" value="CD59"/>
    <property type="match status" value="1"/>
</dbReference>
<proteinExistence type="predicted"/>
<reference evidence="2" key="1">
    <citation type="journal article" date="2015" name="PLoS Genet.">
        <title>Genome Sequencing of the Perciform Fish Larimichthys crocea Provides Insights into Molecular and Genetic Mechanisms of Stress Adaptation.</title>
        <authorList>
            <person name="Ao J."/>
            <person name="Mu Y."/>
            <person name="Xiang L.X."/>
            <person name="Fan D."/>
            <person name="Feng M."/>
            <person name="Zhang S."/>
            <person name="Shi Q."/>
            <person name="Zhu L.Y."/>
            <person name="Li T."/>
            <person name="Ding Y."/>
            <person name="Nie L."/>
            <person name="Li Q."/>
            <person name="Dong W.R."/>
            <person name="Jiang L."/>
            <person name="Sun B."/>
            <person name="Zhang X."/>
            <person name="Li M."/>
            <person name="Zhang H.Q."/>
            <person name="Xie S."/>
            <person name="Zhu Y."/>
            <person name="Jiang X."/>
            <person name="Wang X."/>
            <person name="Mu P."/>
            <person name="Chen W."/>
            <person name="Yue Z."/>
            <person name="Wang Z."/>
            <person name="Wang J."/>
            <person name="Shao J.Z."/>
            <person name="Chen X."/>
        </authorList>
    </citation>
    <scope>NUCLEOTIDE SEQUENCE [LARGE SCALE GENOMIC DNA]</scope>
    <source>
        <strain evidence="2">SSNF</strain>
        <tissue evidence="2">Blood</tissue>
    </source>
</reference>
<dbReference type="EMBL" id="KQ041655">
    <property type="protein sequence ID" value="KKF24064.1"/>
    <property type="molecule type" value="Genomic_DNA"/>
</dbReference>
<dbReference type="SUPFAM" id="SSF57302">
    <property type="entry name" value="Snake toxin-like"/>
    <property type="match status" value="1"/>
</dbReference>
<feature type="chain" id="PRO_5002527570" evidence="1">
    <location>
        <begin position="19"/>
        <end position="82"/>
    </location>
</feature>
<keyword evidence="1" id="KW-0732">Signal</keyword>
<accession>A0A0F8B4V0</accession>
<feature type="signal peptide" evidence="1">
    <location>
        <begin position="1"/>
        <end position="18"/>
    </location>
</feature>
<organism evidence="2">
    <name type="scientific">Larimichthys crocea</name>
    <name type="common">Large yellow croaker</name>
    <name type="synonym">Pseudosciaena crocea</name>
    <dbReference type="NCBI Taxonomy" id="215358"/>
    <lineage>
        <taxon>Eukaryota</taxon>
        <taxon>Metazoa</taxon>
        <taxon>Chordata</taxon>
        <taxon>Craniata</taxon>
        <taxon>Vertebrata</taxon>
        <taxon>Euteleostomi</taxon>
        <taxon>Actinopterygii</taxon>
        <taxon>Neopterygii</taxon>
        <taxon>Teleostei</taxon>
        <taxon>Neoteleostei</taxon>
        <taxon>Acanthomorphata</taxon>
        <taxon>Eupercaria</taxon>
        <taxon>Sciaenidae</taxon>
        <taxon>Larimichthys</taxon>
    </lineage>
</organism>
<dbReference type="InterPro" id="IPR045860">
    <property type="entry name" value="Snake_toxin-like_sf"/>
</dbReference>
<protein>
    <submittedName>
        <fullName evidence="2">Uncharacterized protein</fullName>
    </submittedName>
</protein>
<sequence>MKLYGVLLLLVTLSAAYGLKCYYCVTSNPKTCTSIGTCVSGLDRCATLEMNGVTIKGCESSDSCSSPIKCCQGDLCNGVIPT</sequence>
<evidence type="ECO:0000313" key="2">
    <source>
        <dbReference type="EMBL" id="KKF24064.1"/>
    </source>
</evidence>
<dbReference type="AlphaFoldDB" id="A0A0F8B4V0"/>
<gene>
    <name evidence="2" type="ORF">EH28_00453</name>
</gene>
<name>A0A0F8B4V0_LARCR</name>
<evidence type="ECO:0000256" key="1">
    <source>
        <dbReference type="SAM" id="SignalP"/>
    </source>
</evidence>